<proteinExistence type="predicted"/>
<accession>A0A315Z5A0</accession>
<organism evidence="1 2">
    <name type="scientific">Sediminitomix flava</name>
    <dbReference type="NCBI Taxonomy" id="379075"/>
    <lineage>
        <taxon>Bacteria</taxon>
        <taxon>Pseudomonadati</taxon>
        <taxon>Bacteroidota</taxon>
        <taxon>Cytophagia</taxon>
        <taxon>Cytophagales</taxon>
        <taxon>Flammeovirgaceae</taxon>
        <taxon>Sediminitomix</taxon>
    </lineage>
</organism>
<name>A0A315Z5A0_SEDFL</name>
<evidence type="ECO:0000313" key="2">
    <source>
        <dbReference type="Proteomes" id="UP000245535"/>
    </source>
</evidence>
<dbReference type="Proteomes" id="UP000245535">
    <property type="component" value="Unassembled WGS sequence"/>
</dbReference>
<protein>
    <submittedName>
        <fullName evidence="1">Uncharacterized protein</fullName>
    </submittedName>
</protein>
<comment type="caution">
    <text evidence="1">The sequence shown here is derived from an EMBL/GenBank/DDBJ whole genome shotgun (WGS) entry which is preliminary data.</text>
</comment>
<dbReference type="AlphaFoldDB" id="A0A315Z5A0"/>
<keyword evidence="2" id="KW-1185">Reference proteome</keyword>
<dbReference type="EMBL" id="QGDO01000007">
    <property type="protein sequence ID" value="PWJ38653.1"/>
    <property type="molecule type" value="Genomic_DNA"/>
</dbReference>
<reference evidence="1 2" key="1">
    <citation type="submission" date="2018-03" db="EMBL/GenBank/DDBJ databases">
        <title>Genomic Encyclopedia of Archaeal and Bacterial Type Strains, Phase II (KMG-II): from individual species to whole genera.</title>
        <authorList>
            <person name="Goeker M."/>
        </authorList>
    </citation>
    <scope>NUCLEOTIDE SEQUENCE [LARGE SCALE GENOMIC DNA]</scope>
    <source>
        <strain evidence="1 2">DSM 28229</strain>
    </source>
</reference>
<gene>
    <name evidence="1" type="ORF">BC781_107244</name>
</gene>
<sequence length="155" mass="18335">MKYPQKRGSEKLNEILSAQEKFKSEQEQLLHEVLKRKKEGKEKYFSKFQKVYNDIIKPVFDDLGVSFKDYGHELKLKYENLNIENVQPEIRFELFLNGDSSPIRIMIFGKGVNQNVMFSMEKSIVNSKIHVFQFDEITRDKVEDVLIQMLKSPIK</sequence>
<evidence type="ECO:0000313" key="1">
    <source>
        <dbReference type="EMBL" id="PWJ38653.1"/>
    </source>
</evidence>
<dbReference type="RefSeq" id="WP_109621922.1">
    <property type="nucleotide sequence ID" value="NZ_QGDO01000007.1"/>
</dbReference>